<feature type="domain" description="DNA methylase adenine-specific" evidence="6">
    <location>
        <begin position="339"/>
        <end position="430"/>
    </location>
</feature>
<evidence type="ECO:0000259" key="7">
    <source>
        <dbReference type="Pfam" id="PF18135"/>
    </source>
</evidence>
<dbReference type="GO" id="GO:0008170">
    <property type="term" value="F:N-methyltransferase activity"/>
    <property type="evidence" value="ECO:0007669"/>
    <property type="project" value="InterPro"/>
</dbReference>
<dbReference type="HOGENOM" id="CLU_009151_0_0_5"/>
<dbReference type="Gene3D" id="3.40.50.150">
    <property type="entry name" value="Vaccinia Virus protein VP39"/>
    <property type="match status" value="1"/>
</dbReference>
<dbReference type="PANTHER" id="PTHR33841:SF1">
    <property type="entry name" value="DNA METHYLTRANSFERASE A"/>
    <property type="match status" value="1"/>
</dbReference>
<dbReference type="GO" id="GO:0004386">
    <property type="term" value="F:helicase activity"/>
    <property type="evidence" value="ECO:0007669"/>
    <property type="project" value="UniProtKB-KW"/>
</dbReference>
<comment type="catalytic activity">
    <reaction evidence="5">
        <text>a 2'-deoxyadenosine in DNA + S-adenosyl-L-methionine = an N(6)-methyl-2'-deoxyadenosine in DNA + S-adenosyl-L-homocysteine + H(+)</text>
        <dbReference type="Rhea" id="RHEA:15197"/>
        <dbReference type="Rhea" id="RHEA-COMP:12418"/>
        <dbReference type="Rhea" id="RHEA-COMP:12419"/>
        <dbReference type="ChEBI" id="CHEBI:15378"/>
        <dbReference type="ChEBI" id="CHEBI:57856"/>
        <dbReference type="ChEBI" id="CHEBI:59789"/>
        <dbReference type="ChEBI" id="CHEBI:90615"/>
        <dbReference type="ChEBI" id="CHEBI:90616"/>
        <dbReference type="EC" id="2.1.1.72"/>
    </reaction>
</comment>
<keyword evidence="4" id="KW-0808">Transferase</keyword>
<dbReference type="AlphaFoldDB" id="B0SV39"/>
<keyword evidence="8" id="KW-0067">ATP-binding</keyword>
<dbReference type="InterPro" id="IPR029063">
    <property type="entry name" value="SAM-dependent_MTases_sf"/>
</dbReference>
<dbReference type="STRING" id="366602.Caul_3803"/>
<dbReference type="SUPFAM" id="SSF53335">
    <property type="entry name" value="S-adenosyl-L-methionine-dependent methyltransferases"/>
    <property type="match status" value="1"/>
</dbReference>
<dbReference type="Pfam" id="PF18135">
    <property type="entry name" value="Type_ISP_C"/>
    <property type="match status" value="1"/>
</dbReference>
<keyword evidence="8" id="KW-0547">Nucleotide-binding</keyword>
<evidence type="ECO:0000256" key="4">
    <source>
        <dbReference type="ARBA" id="ARBA00022679"/>
    </source>
</evidence>
<evidence type="ECO:0000256" key="2">
    <source>
        <dbReference type="ARBA" id="ARBA00011900"/>
    </source>
</evidence>
<dbReference type="OrthoDB" id="5194627at2"/>
<reference evidence="8" key="1">
    <citation type="submission" date="2008-01" db="EMBL/GenBank/DDBJ databases">
        <title>Complete sequence of chromosome of Caulobacter sp. K31.</title>
        <authorList>
            <consortium name="US DOE Joint Genome Institute"/>
            <person name="Copeland A."/>
            <person name="Lucas S."/>
            <person name="Lapidus A."/>
            <person name="Barry K."/>
            <person name="Glavina del Rio T."/>
            <person name="Dalin E."/>
            <person name="Tice H."/>
            <person name="Pitluck S."/>
            <person name="Bruce D."/>
            <person name="Goodwin L."/>
            <person name="Thompson L.S."/>
            <person name="Brettin T."/>
            <person name="Detter J.C."/>
            <person name="Han C."/>
            <person name="Schmutz J."/>
            <person name="Larimer F."/>
            <person name="Land M."/>
            <person name="Hauser L."/>
            <person name="Kyrpides N."/>
            <person name="Kim E."/>
            <person name="Stephens C."/>
            <person name="Richardson P."/>
        </authorList>
    </citation>
    <scope>NUCLEOTIDE SEQUENCE [LARGE SCALE GENOMIC DNA]</scope>
    <source>
        <strain evidence="8">K31</strain>
    </source>
</reference>
<dbReference type="InterPro" id="IPR041635">
    <property type="entry name" value="Type_ISP_LLaBIII_C"/>
</dbReference>
<comment type="similarity">
    <text evidence="1">Belongs to the N(4)/N(6)-methyltransferase family.</text>
</comment>
<dbReference type="KEGG" id="cak:Caul_3803"/>
<dbReference type="REBASE" id="17168">
    <property type="entry name" value="CspK31ORF3803P"/>
</dbReference>
<evidence type="ECO:0000256" key="1">
    <source>
        <dbReference type="ARBA" id="ARBA00006594"/>
    </source>
</evidence>
<keyword evidence="8" id="KW-0378">Hydrolase</keyword>
<keyword evidence="3" id="KW-0489">Methyltransferase</keyword>
<dbReference type="eggNOG" id="COG0286">
    <property type="taxonomic scope" value="Bacteria"/>
</dbReference>
<keyword evidence="8" id="KW-0347">Helicase</keyword>
<name>B0SV39_CAUSK</name>
<dbReference type="EMBL" id="CP000927">
    <property type="protein sequence ID" value="ABZ72929.1"/>
    <property type="molecule type" value="Genomic_DNA"/>
</dbReference>
<dbReference type="GO" id="GO:0009007">
    <property type="term" value="F:site-specific DNA-methyltransferase (adenine-specific) activity"/>
    <property type="evidence" value="ECO:0007669"/>
    <property type="project" value="UniProtKB-EC"/>
</dbReference>
<evidence type="ECO:0000313" key="8">
    <source>
        <dbReference type="EMBL" id="ABZ72929.1"/>
    </source>
</evidence>
<dbReference type="PANTHER" id="PTHR33841">
    <property type="entry name" value="DNA METHYLTRANSFERASE YEEA-RELATED"/>
    <property type="match status" value="1"/>
</dbReference>
<evidence type="ECO:0000256" key="3">
    <source>
        <dbReference type="ARBA" id="ARBA00022603"/>
    </source>
</evidence>
<sequence>MSLTLSETLAIYCSDTRNLESLPTSTETTFYPDIRTLLTSVLRHEKLPFDVRTGTSEKGAASHDMPDFVLGDGALFVGVYGEVKRANTSLQDLAVSTEQKDQIGRYLAQTGVVLLCNVRGFGLLVCDPAYVRDGVTPVPPAHRLLEKTVDLWSAVVGGAKPKVDPEAIVALVEIITRAVTDLARIAAPADLAKVLARQAREAKDALPDDLKPLKPLLDDYHQALGLAFDVDDEKGARFFRSSLVQSVIYALFAAWVLWDKKADDDALFDVDDAHTFLPIPFLNALLHDIRHPSRMKHLGLEPHLLRAIATLNRVDRPLFRSRMTFPTIDGETSIAAITYFYEPFLEAFDPKLREDLGVWYTPPEIVRYQVRRVHHLLKTELGRARGLADPDVIVLDPCCGTGAYLLEVARCIAEELISEGDADTVGLELTSAFQHRVIGFEILTAPFAIAQLQLYLLLEQLGAKPDPTRRLAVFLTNALSGWKNHGDVKLNFPEMRDEFDASQQVKRDARIIVVIGNPPYDRFTGAAQAEEAELVAHYKGVELVEQKTKDGSVKLDRFGQPLMKQRGSSLLYEEFGVRKQLLDDLYVRFLRLAEERIGIAADYGVVSFISNSSYLTGRSHPLMRRSLLSSFHAVWVDNLNGDKYRTGKIIPKDLPGAGTRDDSAFTTEMDPRGIQPGTAIVTWVKRTNPATAPGKTEVKYRDFWGPAQSKRQELIASLPSGTPSTPGSAPPYETIQPSAEGRWRLAPRVVEGGFEAWVALDEMFPTNFQGVNHNRGVEGGVIDSSAKILSERLAEYFSSETFEKAAAAAPEIADPKARYDPKKAWNALRVDGHFNAKSIKPFLAFPLDQRHIYYVDKHKWLNEARPEFAQNLADNEWLITVPEPRKASETWPLYATTLINLHVHERGSVAFPRETSGNDLLSHRDANVAEPAWRVLRDHFGLSGERSGEDARALVGRLFRVAFAVLHAPAYQSENKSALSSDWSHLPIPKDASLFEKLANAGDQVAQLLDANSDARDVIAAVLTSDRAKHLGQLRRLDGKKINADDLAVSVTYWGGGKGKWVPRPFEENEMPVPTAVESWGERTGDLFINSEVHFGHVPEAVWQHQLGGYPVLKKWLGYRQADRRDGKPLTDDERRWLRQMIQRIAALLALGPTLDALYQEASAESFTASDLNVRS</sequence>
<dbReference type="PRINTS" id="PR00507">
    <property type="entry name" value="N12N6MTFRASE"/>
</dbReference>
<dbReference type="GO" id="GO:0003677">
    <property type="term" value="F:DNA binding"/>
    <property type="evidence" value="ECO:0007669"/>
    <property type="project" value="InterPro"/>
</dbReference>
<feature type="domain" description="Type ISP restriction-modification enzyme LLaBIII C-terminal specificity" evidence="7">
    <location>
        <begin position="763"/>
        <end position="1138"/>
    </location>
</feature>
<gene>
    <name evidence="8" type="ordered locus">Caul_3803</name>
</gene>
<accession>B0SV39</accession>
<dbReference type="GO" id="GO:0032259">
    <property type="term" value="P:methylation"/>
    <property type="evidence" value="ECO:0007669"/>
    <property type="project" value="UniProtKB-KW"/>
</dbReference>
<dbReference type="InterPro" id="IPR003356">
    <property type="entry name" value="DNA_methylase_A-5"/>
</dbReference>
<evidence type="ECO:0000256" key="5">
    <source>
        <dbReference type="ARBA" id="ARBA00047942"/>
    </source>
</evidence>
<dbReference type="InterPro" id="IPR050953">
    <property type="entry name" value="N4_N6_ade-DNA_methylase"/>
</dbReference>
<organism evidence="8">
    <name type="scientific">Caulobacter sp. (strain K31)</name>
    <dbReference type="NCBI Taxonomy" id="366602"/>
    <lineage>
        <taxon>Bacteria</taxon>
        <taxon>Pseudomonadati</taxon>
        <taxon>Pseudomonadota</taxon>
        <taxon>Alphaproteobacteria</taxon>
        <taxon>Caulobacterales</taxon>
        <taxon>Caulobacteraceae</taxon>
        <taxon>Caulobacter</taxon>
    </lineage>
</organism>
<evidence type="ECO:0000259" key="6">
    <source>
        <dbReference type="Pfam" id="PF02384"/>
    </source>
</evidence>
<dbReference type="EC" id="2.1.1.72" evidence="2"/>
<dbReference type="Pfam" id="PF02384">
    <property type="entry name" value="N6_Mtase"/>
    <property type="match status" value="1"/>
</dbReference>
<protein>
    <recommendedName>
        <fullName evidence="2">site-specific DNA-methyltransferase (adenine-specific)</fullName>
        <ecNumber evidence="2">2.1.1.72</ecNumber>
    </recommendedName>
</protein>
<proteinExistence type="inferred from homology"/>